<protein>
    <submittedName>
        <fullName evidence="2">Uncharacterized protein</fullName>
    </submittedName>
</protein>
<sequence length="314" mass="36964">MKKAFLPILLILLTTTLGAQEQDLSGLDCSIRLYDKAIYYPDSSLMVKITLTNNSAKGISFKIADRKLFSFDFDIRTMSNARVAESDFFITHRLQNQPVFYREIMLLPGEEYAVIEDLRDYRQLDQPGTYVVQALFYPQLGNKDLVIKSNRILVTIHPGMDILREAEIRVEEQTREILTAQPMPPDMVVKNVIEARQKNQWERFFLYMDIESLFMRDRSRKAAYLKAGEEERLRMLDTFRKELTSSVVDRDIIVIPQEYEIVKTEYTQKEGKVVVIEKFDYGTYKEVKEYTYMLKKKDNIWYITDYNVHNMGTE</sequence>
<reference evidence="2 3" key="1">
    <citation type="submission" date="2024-03" db="EMBL/GenBank/DDBJ databases">
        <title>Ignisphaera cupida sp. nov., a hyperthermophilic hydrolytic archaeon from a hot spring of Kamchatka, and proposal of Ignisphaeraceae fam. nov.</title>
        <authorList>
            <person name="Podosokorskaya O.A."/>
            <person name="Elcheninov A.G."/>
            <person name="Maltseva A.I."/>
            <person name="Zayulina K.S."/>
            <person name="Novikov A."/>
            <person name="Merkel A.Y."/>
        </authorList>
    </citation>
    <scope>NUCLEOTIDE SEQUENCE [LARGE SCALE GENOMIC DNA]</scope>
    <source>
        <strain evidence="2 3">38H-sp</strain>
    </source>
</reference>
<gene>
    <name evidence="2" type="ORF">WKV44_05175</name>
</gene>
<keyword evidence="1" id="KW-0732">Signal</keyword>
<dbReference type="EMBL" id="JBCHKQ010000002">
    <property type="protein sequence ID" value="MEM5947927.1"/>
    <property type="molecule type" value="Genomic_DNA"/>
</dbReference>
<comment type="caution">
    <text evidence="2">The sequence shown here is derived from an EMBL/GenBank/DDBJ whole genome shotgun (WGS) entry which is preliminary data.</text>
</comment>
<name>A0ABU9UCQ4_9SPIR</name>
<feature type="signal peptide" evidence="1">
    <location>
        <begin position="1"/>
        <end position="19"/>
    </location>
</feature>
<organism evidence="2 3">
    <name type="scientific">Rarispira pelagica</name>
    <dbReference type="NCBI Taxonomy" id="3141764"/>
    <lineage>
        <taxon>Bacteria</taxon>
        <taxon>Pseudomonadati</taxon>
        <taxon>Spirochaetota</taxon>
        <taxon>Spirochaetia</taxon>
        <taxon>Winmispirales</taxon>
        <taxon>Winmispiraceae</taxon>
        <taxon>Rarispira</taxon>
    </lineage>
</organism>
<evidence type="ECO:0000313" key="2">
    <source>
        <dbReference type="EMBL" id="MEM5947927.1"/>
    </source>
</evidence>
<accession>A0ABU9UCQ4</accession>
<feature type="chain" id="PRO_5046788424" evidence="1">
    <location>
        <begin position="20"/>
        <end position="314"/>
    </location>
</feature>
<evidence type="ECO:0000313" key="3">
    <source>
        <dbReference type="Proteomes" id="UP001466331"/>
    </source>
</evidence>
<dbReference type="Proteomes" id="UP001466331">
    <property type="component" value="Unassembled WGS sequence"/>
</dbReference>
<proteinExistence type="predicted"/>
<evidence type="ECO:0000256" key="1">
    <source>
        <dbReference type="SAM" id="SignalP"/>
    </source>
</evidence>
<dbReference type="RefSeq" id="WP_420069373.1">
    <property type="nucleotide sequence ID" value="NZ_JBCHKQ010000002.1"/>
</dbReference>
<keyword evidence="3" id="KW-1185">Reference proteome</keyword>